<evidence type="ECO:0000259" key="14">
    <source>
        <dbReference type="PROSITE" id="PS50885"/>
    </source>
</evidence>
<feature type="domain" description="Histidine kinase" evidence="13">
    <location>
        <begin position="223"/>
        <end position="438"/>
    </location>
</feature>
<keyword evidence="4" id="KW-0597">Phosphoprotein</keyword>
<feature type="coiled-coil region" evidence="11">
    <location>
        <begin position="196"/>
        <end position="223"/>
    </location>
</feature>
<dbReference type="InterPro" id="IPR003594">
    <property type="entry name" value="HATPase_dom"/>
</dbReference>
<keyword evidence="6 12" id="KW-0812">Transmembrane</keyword>
<dbReference type="Proteomes" id="UP000526625">
    <property type="component" value="Unassembled WGS sequence"/>
</dbReference>
<dbReference type="Gene3D" id="3.30.565.10">
    <property type="entry name" value="Histidine kinase-like ATPase, C-terminal domain"/>
    <property type="match status" value="1"/>
</dbReference>
<dbReference type="InterPro" id="IPR005467">
    <property type="entry name" value="His_kinase_dom"/>
</dbReference>
<dbReference type="CDD" id="cd00075">
    <property type="entry name" value="HATPase"/>
    <property type="match status" value="1"/>
</dbReference>
<dbReference type="Gene3D" id="1.10.287.130">
    <property type="match status" value="1"/>
</dbReference>
<proteinExistence type="predicted"/>
<dbReference type="SMART" id="SM00388">
    <property type="entry name" value="HisKA"/>
    <property type="match status" value="1"/>
</dbReference>
<evidence type="ECO:0000256" key="12">
    <source>
        <dbReference type="SAM" id="Phobius"/>
    </source>
</evidence>
<evidence type="ECO:0000259" key="13">
    <source>
        <dbReference type="PROSITE" id="PS50109"/>
    </source>
</evidence>
<evidence type="ECO:0000256" key="8">
    <source>
        <dbReference type="ARBA" id="ARBA00022989"/>
    </source>
</evidence>
<dbReference type="Pfam" id="PF00512">
    <property type="entry name" value="HisKA"/>
    <property type="match status" value="1"/>
</dbReference>
<evidence type="ECO:0000256" key="7">
    <source>
        <dbReference type="ARBA" id="ARBA00022777"/>
    </source>
</evidence>
<dbReference type="InterPro" id="IPR003661">
    <property type="entry name" value="HisK_dim/P_dom"/>
</dbReference>
<keyword evidence="5" id="KW-0808">Transferase</keyword>
<dbReference type="PANTHER" id="PTHR45436">
    <property type="entry name" value="SENSOR HISTIDINE KINASE YKOH"/>
    <property type="match status" value="1"/>
</dbReference>
<evidence type="ECO:0000256" key="11">
    <source>
        <dbReference type="SAM" id="Coils"/>
    </source>
</evidence>
<comment type="subcellular location">
    <subcellularLocation>
        <location evidence="2">Membrane</location>
    </subcellularLocation>
</comment>
<dbReference type="InterPro" id="IPR036097">
    <property type="entry name" value="HisK_dim/P_sf"/>
</dbReference>
<dbReference type="CDD" id="cd00082">
    <property type="entry name" value="HisKA"/>
    <property type="match status" value="1"/>
</dbReference>
<dbReference type="InterPro" id="IPR050428">
    <property type="entry name" value="TCS_sensor_his_kinase"/>
</dbReference>
<feature type="domain" description="HAMP" evidence="14">
    <location>
        <begin position="162"/>
        <end position="215"/>
    </location>
</feature>
<dbReference type="SUPFAM" id="SSF47384">
    <property type="entry name" value="Homodimeric domain of signal transducing histidine kinase"/>
    <property type="match status" value="1"/>
</dbReference>
<dbReference type="Pfam" id="PF00672">
    <property type="entry name" value="HAMP"/>
    <property type="match status" value="1"/>
</dbReference>
<dbReference type="PANTHER" id="PTHR45436:SF8">
    <property type="entry name" value="HISTIDINE KINASE"/>
    <property type="match status" value="1"/>
</dbReference>
<dbReference type="GO" id="GO:0016301">
    <property type="term" value="F:kinase activity"/>
    <property type="evidence" value="ECO:0007669"/>
    <property type="project" value="UniProtKB-KW"/>
</dbReference>
<keyword evidence="9" id="KW-0902">Two-component regulatory system</keyword>
<dbReference type="RefSeq" id="WP_246714426.1">
    <property type="nucleotide sequence ID" value="NZ_JACHBF010000063.1"/>
</dbReference>
<protein>
    <recommendedName>
        <fullName evidence="3">histidine kinase</fullName>
        <ecNumber evidence="3">2.7.13.3</ecNumber>
    </recommendedName>
</protein>
<keyword evidence="11" id="KW-0175">Coiled coil</keyword>
<evidence type="ECO:0000256" key="3">
    <source>
        <dbReference type="ARBA" id="ARBA00012438"/>
    </source>
</evidence>
<dbReference type="CDD" id="cd06225">
    <property type="entry name" value="HAMP"/>
    <property type="match status" value="1"/>
</dbReference>
<name>A0ABR6R9S4_RHITR</name>
<dbReference type="EC" id="2.7.13.3" evidence="3"/>
<dbReference type="SUPFAM" id="SSF55874">
    <property type="entry name" value="ATPase domain of HSP90 chaperone/DNA topoisomerase II/histidine kinase"/>
    <property type="match status" value="1"/>
</dbReference>
<organism evidence="15 16">
    <name type="scientific">Rhizobium tropici</name>
    <dbReference type="NCBI Taxonomy" id="398"/>
    <lineage>
        <taxon>Bacteria</taxon>
        <taxon>Pseudomonadati</taxon>
        <taxon>Pseudomonadota</taxon>
        <taxon>Alphaproteobacteria</taxon>
        <taxon>Hyphomicrobiales</taxon>
        <taxon>Rhizobiaceae</taxon>
        <taxon>Rhizobium/Agrobacterium group</taxon>
        <taxon>Rhizobium</taxon>
    </lineage>
</organism>
<keyword evidence="10 12" id="KW-0472">Membrane</keyword>
<dbReference type="PROSITE" id="PS50885">
    <property type="entry name" value="HAMP"/>
    <property type="match status" value="1"/>
</dbReference>
<dbReference type="PRINTS" id="PR00344">
    <property type="entry name" value="BCTRLSENSOR"/>
</dbReference>
<evidence type="ECO:0000256" key="1">
    <source>
        <dbReference type="ARBA" id="ARBA00000085"/>
    </source>
</evidence>
<reference evidence="15 16" key="1">
    <citation type="submission" date="2020-08" db="EMBL/GenBank/DDBJ databases">
        <title>Genomic Encyclopedia of Type Strains, Phase IV (KMG-V): Genome sequencing to study the core and pangenomes of soil and plant-associated prokaryotes.</title>
        <authorList>
            <person name="Whitman W."/>
        </authorList>
    </citation>
    <scope>NUCLEOTIDE SEQUENCE [LARGE SCALE GENOMIC DNA]</scope>
    <source>
        <strain evidence="15 16">SEMIA 4059</strain>
    </source>
</reference>
<keyword evidence="7 15" id="KW-0418">Kinase</keyword>
<dbReference type="PROSITE" id="PS50109">
    <property type="entry name" value="HIS_KIN"/>
    <property type="match status" value="1"/>
</dbReference>
<accession>A0ABR6R9S4</accession>
<evidence type="ECO:0000256" key="4">
    <source>
        <dbReference type="ARBA" id="ARBA00022553"/>
    </source>
</evidence>
<dbReference type="EMBL" id="JACHBF010000063">
    <property type="protein sequence ID" value="MBB6495940.1"/>
    <property type="molecule type" value="Genomic_DNA"/>
</dbReference>
<dbReference type="InterPro" id="IPR003660">
    <property type="entry name" value="HAMP_dom"/>
</dbReference>
<evidence type="ECO:0000256" key="9">
    <source>
        <dbReference type="ARBA" id="ARBA00023012"/>
    </source>
</evidence>
<evidence type="ECO:0000256" key="6">
    <source>
        <dbReference type="ARBA" id="ARBA00022692"/>
    </source>
</evidence>
<evidence type="ECO:0000256" key="10">
    <source>
        <dbReference type="ARBA" id="ARBA00023136"/>
    </source>
</evidence>
<dbReference type="InterPro" id="IPR004358">
    <property type="entry name" value="Sig_transdc_His_kin-like_C"/>
</dbReference>
<feature type="transmembrane region" description="Helical" evidence="12">
    <location>
        <begin position="143"/>
        <end position="165"/>
    </location>
</feature>
<dbReference type="SUPFAM" id="SSF158472">
    <property type="entry name" value="HAMP domain-like"/>
    <property type="match status" value="1"/>
</dbReference>
<sequence length="453" mass="49637">MAVAFLLVFGAAASALFLFVDWQMQSFLDQRSDEWLTREMQSLQSLPANEIVSRLSARSRDLTTTERPFSLFDQSGKLVAGVPLAFPERPIFDTPFDFADRSAAKKDHYRGLLHRRADGSSILIAQSLHEQREFRERLENATLFASLTTAILGLAGAIAVGFGAVRRLDAMSDAAAQIMKGDLKQRLPTGRAGGDIDRLAKVVNEMLDEIERLMQEVKGVCDNIAHDMRTPLTRLLGSLERARRRATNIDEYHGYIDEALDEIRGIHKTFGALLRISEVEDGLRRSGFIDIDLKAVASDAVEFFEPAADEAGIILSYQSSTDEPAIISGDPNLIFEAIANLIDNAIKFTPKGGLALVKVEGDGHHVSVTVEDTGIGIRSEDADAVLRRFYRAEKSRHTPGNGLGLSLVSAIARLHGMHLEITSPKIGTRIRLVTAPAASIAGQRAGKSYSLRM</sequence>
<comment type="caution">
    <text evidence="15">The sequence shown here is derived from an EMBL/GenBank/DDBJ whole genome shotgun (WGS) entry which is preliminary data.</text>
</comment>
<dbReference type="SMART" id="SM00304">
    <property type="entry name" value="HAMP"/>
    <property type="match status" value="1"/>
</dbReference>
<dbReference type="Gene3D" id="6.10.340.10">
    <property type="match status" value="1"/>
</dbReference>
<comment type="catalytic activity">
    <reaction evidence="1">
        <text>ATP + protein L-histidine = ADP + protein N-phospho-L-histidine.</text>
        <dbReference type="EC" id="2.7.13.3"/>
    </reaction>
</comment>
<evidence type="ECO:0000256" key="2">
    <source>
        <dbReference type="ARBA" id="ARBA00004370"/>
    </source>
</evidence>
<dbReference type="InterPro" id="IPR036890">
    <property type="entry name" value="HATPase_C_sf"/>
</dbReference>
<dbReference type="Pfam" id="PF02518">
    <property type="entry name" value="HATPase_c"/>
    <property type="match status" value="1"/>
</dbReference>
<evidence type="ECO:0000256" key="5">
    <source>
        <dbReference type="ARBA" id="ARBA00022679"/>
    </source>
</evidence>
<dbReference type="SMART" id="SM00387">
    <property type="entry name" value="HATPase_c"/>
    <property type="match status" value="1"/>
</dbReference>
<evidence type="ECO:0000313" key="15">
    <source>
        <dbReference type="EMBL" id="MBB6495940.1"/>
    </source>
</evidence>
<gene>
    <name evidence="15" type="ORF">GGD45_006414</name>
</gene>
<keyword evidence="8 12" id="KW-1133">Transmembrane helix</keyword>
<keyword evidence="16" id="KW-1185">Reference proteome</keyword>
<evidence type="ECO:0000313" key="16">
    <source>
        <dbReference type="Proteomes" id="UP000526625"/>
    </source>
</evidence>